<comment type="caution">
    <text evidence="2">The sequence shown here is derived from an EMBL/GenBank/DDBJ whole genome shotgun (WGS) entry which is preliminary data.</text>
</comment>
<gene>
    <name evidence="2" type="ORF">BaRGS_00018671</name>
</gene>
<evidence type="ECO:0000256" key="1">
    <source>
        <dbReference type="SAM" id="MobiDB-lite"/>
    </source>
</evidence>
<sequence>MSQYVRLSLGCRWHVKCERCMALVMTDTRFRVELRAPTATRRKITEWDLKHRTQVAGGVNAHFVRVFSLVLPKQAKEGERSLSKGENKHNSSGERFGTFAFERGVEVQGL</sequence>
<accession>A0ABD0KTB1</accession>
<dbReference type="EMBL" id="JACVVK020000130">
    <property type="protein sequence ID" value="KAK7490149.1"/>
    <property type="molecule type" value="Genomic_DNA"/>
</dbReference>
<organism evidence="2 3">
    <name type="scientific">Batillaria attramentaria</name>
    <dbReference type="NCBI Taxonomy" id="370345"/>
    <lineage>
        <taxon>Eukaryota</taxon>
        <taxon>Metazoa</taxon>
        <taxon>Spiralia</taxon>
        <taxon>Lophotrochozoa</taxon>
        <taxon>Mollusca</taxon>
        <taxon>Gastropoda</taxon>
        <taxon>Caenogastropoda</taxon>
        <taxon>Sorbeoconcha</taxon>
        <taxon>Cerithioidea</taxon>
        <taxon>Batillariidae</taxon>
        <taxon>Batillaria</taxon>
    </lineage>
</organism>
<evidence type="ECO:0000313" key="3">
    <source>
        <dbReference type="Proteomes" id="UP001519460"/>
    </source>
</evidence>
<dbReference type="Proteomes" id="UP001519460">
    <property type="component" value="Unassembled WGS sequence"/>
</dbReference>
<feature type="compositionally biased region" description="Basic and acidic residues" evidence="1">
    <location>
        <begin position="77"/>
        <end position="92"/>
    </location>
</feature>
<keyword evidence="3" id="KW-1185">Reference proteome</keyword>
<reference evidence="2 3" key="1">
    <citation type="journal article" date="2023" name="Sci. Data">
        <title>Genome assembly of the Korean intertidal mud-creeper Batillaria attramentaria.</title>
        <authorList>
            <person name="Patra A.K."/>
            <person name="Ho P.T."/>
            <person name="Jun S."/>
            <person name="Lee S.J."/>
            <person name="Kim Y."/>
            <person name="Won Y.J."/>
        </authorList>
    </citation>
    <scope>NUCLEOTIDE SEQUENCE [LARGE SCALE GENOMIC DNA]</scope>
    <source>
        <strain evidence="2">Wonlab-2016</strain>
    </source>
</reference>
<proteinExistence type="predicted"/>
<evidence type="ECO:0000313" key="2">
    <source>
        <dbReference type="EMBL" id="KAK7490149.1"/>
    </source>
</evidence>
<dbReference type="AlphaFoldDB" id="A0ABD0KTB1"/>
<name>A0ABD0KTB1_9CAEN</name>
<protein>
    <submittedName>
        <fullName evidence="2">Uncharacterized protein</fullName>
    </submittedName>
</protein>
<feature type="region of interest" description="Disordered" evidence="1">
    <location>
        <begin position="77"/>
        <end position="97"/>
    </location>
</feature>